<dbReference type="EMBL" id="JBHSRS010000084">
    <property type="protein sequence ID" value="MFC6283933.1"/>
    <property type="molecule type" value="Genomic_DNA"/>
</dbReference>
<feature type="transmembrane region" description="Helical" evidence="1">
    <location>
        <begin position="26"/>
        <end position="43"/>
    </location>
</feature>
<name>A0ABW1U403_9BURK</name>
<keyword evidence="3" id="KW-1185">Reference proteome</keyword>
<reference evidence="3" key="1">
    <citation type="journal article" date="2019" name="Int. J. Syst. Evol. Microbiol.">
        <title>The Global Catalogue of Microorganisms (GCM) 10K type strain sequencing project: providing services to taxonomists for standard genome sequencing and annotation.</title>
        <authorList>
            <consortium name="The Broad Institute Genomics Platform"/>
            <consortium name="The Broad Institute Genome Sequencing Center for Infectious Disease"/>
            <person name="Wu L."/>
            <person name="Ma J."/>
        </authorList>
    </citation>
    <scope>NUCLEOTIDE SEQUENCE [LARGE SCALE GENOMIC DNA]</scope>
    <source>
        <strain evidence="3">CCUG 39402</strain>
    </source>
</reference>
<protein>
    <submittedName>
        <fullName evidence="2">TIGR04438 family Trp-rich protein</fullName>
    </submittedName>
</protein>
<keyword evidence="1" id="KW-0472">Membrane</keyword>
<dbReference type="Proteomes" id="UP001596270">
    <property type="component" value="Unassembled WGS sequence"/>
</dbReference>
<dbReference type="NCBIfam" id="TIGR04438">
    <property type="entry name" value="small_Trp_rich"/>
    <property type="match status" value="1"/>
</dbReference>
<dbReference type="RefSeq" id="WP_371439701.1">
    <property type="nucleotide sequence ID" value="NZ_JBHSRS010000084.1"/>
</dbReference>
<accession>A0ABW1U403</accession>
<evidence type="ECO:0000313" key="2">
    <source>
        <dbReference type="EMBL" id="MFC6283933.1"/>
    </source>
</evidence>
<keyword evidence="1" id="KW-1133">Transmembrane helix</keyword>
<organism evidence="2 3">
    <name type="scientific">Polaromonas aquatica</name>
    <dbReference type="NCBI Taxonomy" id="332657"/>
    <lineage>
        <taxon>Bacteria</taxon>
        <taxon>Pseudomonadati</taxon>
        <taxon>Pseudomonadota</taxon>
        <taxon>Betaproteobacteria</taxon>
        <taxon>Burkholderiales</taxon>
        <taxon>Comamonadaceae</taxon>
        <taxon>Polaromonas</taxon>
    </lineage>
</organism>
<comment type="caution">
    <text evidence="2">The sequence shown here is derived from an EMBL/GenBank/DDBJ whole genome shotgun (WGS) entry which is preliminary data.</text>
</comment>
<evidence type="ECO:0000256" key="1">
    <source>
        <dbReference type="SAM" id="Phobius"/>
    </source>
</evidence>
<dbReference type="InterPro" id="IPR031044">
    <property type="entry name" value="Small_Trp_rich"/>
</dbReference>
<evidence type="ECO:0000313" key="3">
    <source>
        <dbReference type="Proteomes" id="UP001596270"/>
    </source>
</evidence>
<proteinExistence type="predicted"/>
<keyword evidence="1" id="KW-0812">Transmembrane</keyword>
<sequence length="81" mass="9483">MYFLLIGVAALLLKYMEIGPVATLSWWIVLSPFALAVAWWAWADKSGYTKRREIDKMAKRKQHRIDRQRDAMGMLSAKKRK</sequence>
<gene>
    <name evidence="2" type="ORF">ACFQND_22110</name>
</gene>